<dbReference type="InterPro" id="IPR006620">
    <property type="entry name" value="Pro_4_hyd_alph"/>
</dbReference>
<sequence length="220" mass="24579">MPQVRRASAPLIDAIAAARRNGLPAHRTSRPGVVTLDEFLARPELDSLVEWVLRKEAQFASSGVISAVGKRGRFDRHSRRSTVLYTPGPLRALFEQRLISVLPHVCGRLGHPVVPVRGIEMQITASNDGDYFHAHTDNAHESVAARKLTYVYFFHREPARFTGGRLRVFGGGQTVEVVPRQNQVVFFLPTLQHEIETVRCPSGLFVDSRFTVNGWYLAPS</sequence>
<evidence type="ECO:0000313" key="8">
    <source>
        <dbReference type="EMBL" id="MEE6310474.1"/>
    </source>
</evidence>
<dbReference type="PROSITE" id="PS51471">
    <property type="entry name" value="FE2OG_OXY"/>
    <property type="match status" value="1"/>
</dbReference>
<name>A0ABU7SKK5_9ACTN</name>
<dbReference type="EMBL" id="JAZGQL010000026">
    <property type="protein sequence ID" value="MEE6310474.1"/>
    <property type="molecule type" value="Genomic_DNA"/>
</dbReference>
<evidence type="ECO:0000256" key="6">
    <source>
        <dbReference type="ARBA" id="ARBA00023004"/>
    </source>
</evidence>
<organism evidence="8 9">
    <name type="scientific">Plantactinospora veratri</name>
    <dbReference type="NCBI Taxonomy" id="1436122"/>
    <lineage>
        <taxon>Bacteria</taxon>
        <taxon>Bacillati</taxon>
        <taxon>Actinomycetota</taxon>
        <taxon>Actinomycetes</taxon>
        <taxon>Micromonosporales</taxon>
        <taxon>Micromonosporaceae</taxon>
        <taxon>Plantactinospora</taxon>
    </lineage>
</organism>
<evidence type="ECO:0000256" key="1">
    <source>
        <dbReference type="ARBA" id="ARBA00001961"/>
    </source>
</evidence>
<protein>
    <submittedName>
        <fullName evidence="8">2OG-Fe(II) oxygenase</fullName>
    </submittedName>
</protein>
<keyword evidence="4" id="KW-0223">Dioxygenase</keyword>
<dbReference type="InterPro" id="IPR044862">
    <property type="entry name" value="Pro_4_hyd_alph_FE2OG_OXY"/>
</dbReference>
<evidence type="ECO:0000259" key="7">
    <source>
        <dbReference type="PROSITE" id="PS51471"/>
    </source>
</evidence>
<evidence type="ECO:0000256" key="2">
    <source>
        <dbReference type="ARBA" id="ARBA00022723"/>
    </source>
</evidence>
<dbReference type="Gene3D" id="2.60.120.620">
    <property type="entry name" value="q2cbj1_9rhob like domain"/>
    <property type="match status" value="1"/>
</dbReference>
<dbReference type="InterPro" id="IPR005123">
    <property type="entry name" value="Oxoglu/Fe-dep_dioxygenase_dom"/>
</dbReference>
<proteinExistence type="predicted"/>
<keyword evidence="9" id="KW-1185">Reference proteome</keyword>
<dbReference type="Proteomes" id="UP001339911">
    <property type="component" value="Unassembled WGS sequence"/>
</dbReference>
<keyword evidence="3" id="KW-0847">Vitamin C</keyword>
<gene>
    <name evidence="8" type="ORF">V1634_26910</name>
</gene>
<dbReference type="RefSeq" id="WP_331210691.1">
    <property type="nucleotide sequence ID" value="NZ_JAZGQL010000026.1"/>
</dbReference>
<dbReference type="Pfam" id="PF13640">
    <property type="entry name" value="2OG-FeII_Oxy_3"/>
    <property type="match status" value="1"/>
</dbReference>
<accession>A0ABU7SKK5</accession>
<keyword evidence="6" id="KW-0408">Iron</keyword>
<comment type="cofactor">
    <cofactor evidence="1">
        <name>L-ascorbate</name>
        <dbReference type="ChEBI" id="CHEBI:38290"/>
    </cofactor>
</comment>
<evidence type="ECO:0000256" key="4">
    <source>
        <dbReference type="ARBA" id="ARBA00022964"/>
    </source>
</evidence>
<comment type="caution">
    <text evidence="8">The sequence shown here is derived from an EMBL/GenBank/DDBJ whole genome shotgun (WGS) entry which is preliminary data.</text>
</comment>
<keyword evidence="2" id="KW-0479">Metal-binding</keyword>
<reference evidence="8 9" key="1">
    <citation type="submission" date="2024-01" db="EMBL/GenBank/DDBJ databases">
        <title>Genome insights into Plantactinospora veratri sp. nov.</title>
        <authorList>
            <person name="Wang L."/>
        </authorList>
    </citation>
    <scope>NUCLEOTIDE SEQUENCE [LARGE SCALE GENOMIC DNA]</scope>
    <source>
        <strain evidence="8 9">NEAU-FHS4</strain>
    </source>
</reference>
<keyword evidence="5" id="KW-0560">Oxidoreductase</keyword>
<evidence type="ECO:0000313" key="9">
    <source>
        <dbReference type="Proteomes" id="UP001339911"/>
    </source>
</evidence>
<evidence type="ECO:0000256" key="5">
    <source>
        <dbReference type="ARBA" id="ARBA00023002"/>
    </source>
</evidence>
<feature type="domain" description="Fe2OG dioxygenase" evidence="7">
    <location>
        <begin position="112"/>
        <end position="218"/>
    </location>
</feature>
<evidence type="ECO:0000256" key="3">
    <source>
        <dbReference type="ARBA" id="ARBA00022896"/>
    </source>
</evidence>
<dbReference type="SMART" id="SM00702">
    <property type="entry name" value="P4Hc"/>
    <property type="match status" value="1"/>
</dbReference>